<comment type="caution">
    <text evidence="1">The sequence shown here is derived from an EMBL/GenBank/DDBJ whole genome shotgun (WGS) entry which is preliminary data.</text>
</comment>
<sequence length="77" mass="8520">MPPNRPTSRSGVSGAGKGGCRLKIGLAVSYSEESRFKRCKQYHSLELETTAQKGQVKENLSLNAFSVKSRYDKIQIT</sequence>
<evidence type="ECO:0000313" key="1">
    <source>
        <dbReference type="EMBL" id="SCW13697.1"/>
    </source>
</evidence>
<evidence type="ECO:0000313" key="2">
    <source>
        <dbReference type="Proteomes" id="UP000182484"/>
    </source>
</evidence>
<organism evidence="1 2">
    <name type="scientific">Neisseria gonorrhoeae</name>
    <dbReference type="NCBI Taxonomy" id="485"/>
    <lineage>
        <taxon>Bacteria</taxon>
        <taxon>Pseudomonadati</taxon>
        <taxon>Pseudomonadota</taxon>
        <taxon>Betaproteobacteria</taxon>
        <taxon>Neisseriales</taxon>
        <taxon>Neisseriaceae</taxon>
        <taxon>Neisseria</taxon>
    </lineage>
</organism>
<dbReference type="Proteomes" id="UP000182484">
    <property type="component" value="Unassembled WGS sequence"/>
</dbReference>
<protein>
    <submittedName>
        <fullName evidence="1">Uncharacterized protein</fullName>
    </submittedName>
</protein>
<dbReference type="AlphaFoldDB" id="A0AB74EQN2"/>
<proteinExistence type="predicted"/>
<reference evidence="1 2" key="1">
    <citation type="submission" date="2016-09" db="EMBL/GenBank/DDBJ databases">
        <authorList>
            <person name="Kumanski S."/>
            <person name="Beatrice B."/>
        </authorList>
    </citation>
    <scope>NUCLEOTIDE SEQUENCE [LARGE SCALE GENOMIC DNA]</scope>
    <source>
        <strain evidence="1">Mankind</strain>
    </source>
</reference>
<name>A0AB74EQN2_NEIGO</name>
<accession>A0AB74EQN2</accession>
<dbReference type="EMBL" id="FMTB01000025">
    <property type="protein sequence ID" value="SCW13697.1"/>
    <property type="molecule type" value="Genomic_DNA"/>
</dbReference>
<gene>
    <name evidence="1" type="ORF">ESCNG_310005</name>
</gene>